<sequence length="489" mass="51623">MMSPPLVAAREPAADATTPRLLPRGQIEPILATILGAVLLPVCFYWLRFTWKWWRSSTPRSSLALIVLTMWIVMALDEGFIIAYAAAFDACTVPYYNATPPLSPALGACRAAFYFQATDQLQNLGACLMVIATTLRFAHVFAATSARRRARLARVLVATAVVVCAVRAVIIAAKQYVVDVENGSIDPATAQTVLDVDVASMNAAYLIYGMLDLVCLGMGARYIFRLRAEIQNDLAAPPAKQRGLRIPVPRLPSLKATTRRMRRTSSSTRGPTSGSATSAASMTVEKPAVPLLSPARTRRAPATGDPSAEIQVTTPAAPPPGSPASSRRATPLADASASASATRARLAQLVRQLRFRLALCVGMLLVFIASSALADAIPAVLLNTVTTACLKLFAAGDMLAMTGLKRILMAQRAARHTGATSGVSAGGGVGKTARPSVFGTSVSFAESGSVGSHPTAPTQHQDRVTVWPRRLHSSFSQGDQLTGTGETAG</sequence>
<keyword evidence="4" id="KW-1185">Reference proteome</keyword>
<feature type="transmembrane region" description="Helical" evidence="2">
    <location>
        <begin position="353"/>
        <end position="374"/>
    </location>
</feature>
<name>A0A0L0SAQ5_ALLM3</name>
<evidence type="ECO:0000256" key="1">
    <source>
        <dbReference type="SAM" id="MobiDB-lite"/>
    </source>
</evidence>
<protein>
    <submittedName>
        <fullName evidence="3">Uncharacterized protein</fullName>
    </submittedName>
</protein>
<keyword evidence="2" id="KW-0812">Transmembrane</keyword>
<dbReference type="Proteomes" id="UP000054350">
    <property type="component" value="Unassembled WGS sequence"/>
</dbReference>
<feature type="transmembrane region" description="Helical" evidence="2">
    <location>
        <begin position="30"/>
        <end position="51"/>
    </location>
</feature>
<proteinExistence type="predicted"/>
<organism evidence="3 4">
    <name type="scientific">Allomyces macrogynus (strain ATCC 38327)</name>
    <name type="common">Allomyces javanicus var. macrogynus</name>
    <dbReference type="NCBI Taxonomy" id="578462"/>
    <lineage>
        <taxon>Eukaryota</taxon>
        <taxon>Fungi</taxon>
        <taxon>Fungi incertae sedis</taxon>
        <taxon>Blastocladiomycota</taxon>
        <taxon>Blastocladiomycetes</taxon>
        <taxon>Blastocladiales</taxon>
        <taxon>Blastocladiaceae</taxon>
        <taxon>Allomyces</taxon>
    </lineage>
</organism>
<accession>A0A0L0SAQ5</accession>
<feature type="compositionally biased region" description="Low complexity" evidence="1">
    <location>
        <begin position="323"/>
        <end position="336"/>
    </location>
</feature>
<reference evidence="4" key="2">
    <citation type="submission" date="2009-11" db="EMBL/GenBank/DDBJ databases">
        <title>The Genome Sequence of Allomyces macrogynus strain ATCC 38327.</title>
        <authorList>
            <consortium name="The Broad Institute Genome Sequencing Platform"/>
            <person name="Russ C."/>
            <person name="Cuomo C."/>
            <person name="Shea T."/>
            <person name="Young S.K."/>
            <person name="Zeng Q."/>
            <person name="Koehrsen M."/>
            <person name="Haas B."/>
            <person name="Borodovsky M."/>
            <person name="Guigo R."/>
            <person name="Alvarado L."/>
            <person name="Berlin A."/>
            <person name="Borenstein D."/>
            <person name="Chen Z."/>
            <person name="Engels R."/>
            <person name="Freedman E."/>
            <person name="Gellesch M."/>
            <person name="Goldberg J."/>
            <person name="Griggs A."/>
            <person name="Gujja S."/>
            <person name="Heiman D."/>
            <person name="Hepburn T."/>
            <person name="Howarth C."/>
            <person name="Jen D."/>
            <person name="Larson L."/>
            <person name="Lewis B."/>
            <person name="Mehta T."/>
            <person name="Park D."/>
            <person name="Pearson M."/>
            <person name="Roberts A."/>
            <person name="Saif S."/>
            <person name="Shenoy N."/>
            <person name="Sisk P."/>
            <person name="Stolte C."/>
            <person name="Sykes S."/>
            <person name="Walk T."/>
            <person name="White J."/>
            <person name="Yandava C."/>
            <person name="Burger G."/>
            <person name="Gray M.W."/>
            <person name="Holland P.W.H."/>
            <person name="King N."/>
            <person name="Lang F.B.F."/>
            <person name="Roger A.J."/>
            <person name="Ruiz-Trillo I."/>
            <person name="Lander E."/>
            <person name="Nusbaum C."/>
        </authorList>
    </citation>
    <scope>NUCLEOTIDE SEQUENCE [LARGE SCALE GENOMIC DNA]</scope>
    <source>
        <strain evidence="4">ATCC 38327</strain>
    </source>
</reference>
<feature type="transmembrane region" description="Helical" evidence="2">
    <location>
        <begin position="123"/>
        <end position="143"/>
    </location>
</feature>
<feature type="transmembrane region" description="Helical" evidence="2">
    <location>
        <begin position="380"/>
        <end position="400"/>
    </location>
</feature>
<evidence type="ECO:0000313" key="4">
    <source>
        <dbReference type="Proteomes" id="UP000054350"/>
    </source>
</evidence>
<dbReference type="AlphaFoldDB" id="A0A0L0SAQ5"/>
<feature type="region of interest" description="Disordered" evidence="1">
    <location>
        <begin position="245"/>
        <end position="336"/>
    </location>
</feature>
<feature type="transmembrane region" description="Helical" evidence="2">
    <location>
        <begin position="63"/>
        <end position="87"/>
    </location>
</feature>
<keyword evidence="2" id="KW-1133">Transmembrane helix</keyword>
<evidence type="ECO:0000313" key="3">
    <source>
        <dbReference type="EMBL" id="KNE59512.1"/>
    </source>
</evidence>
<feature type="transmembrane region" description="Helical" evidence="2">
    <location>
        <begin position="203"/>
        <end position="224"/>
    </location>
</feature>
<keyword evidence="2" id="KW-0472">Membrane</keyword>
<evidence type="ECO:0000256" key="2">
    <source>
        <dbReference type="SAM" id="Phobius"/>
    </source>
</evidence>
<gene>
    <name evidence="3" type="ORF">AMAG_03783</name>
</gene>
<dbReference type="EMBL" id="GG745334">
    <property type="protein sequence ID" value="KNE59512.1"/>
    <property type="molecule type" value="Genomic_DNA"/>
</dbReference>
<reference evidence="3 4" key="1">
    <citation type="submission" date="2009-11" db="EMBL/GenBank/DDBJ databases">
        <title>Annotation of Allomyces macrogynus ATCC 38327.</title>
        <authorList>
            <consortium name="The Broad Institute Genome Sequencing Platform"/>
            <person name="Russ C."/>
            <person name="Cuomo C."/>
            <person name="Burger G."/>
            <person name="Gray M.W."/>
            <person name="Holland P.W.H."/>
            <person name="King N."/>
            <person name="Lang F.B.F."/>
            <person name="Roger A.J."/>
            <person name="Ruiz-Trillo I."/>
            <person name="Young S.K."/>
            <person name="Zeng Q."/>
            <person name="Gargeya S."/>
            <person name="Fitzgerald M."/>
            <person name="Haas B."/>
            <person name="Abouelleil A."/>
            <person name="Alvarado L."/>
            <person name="Arachchi H.M."/>
            <person name="Berlin A."/>
            <person name="Chapman S.B."/>
            <person name="Gearin G."/>
            <person name="Goldberg J."/>
            <person name="Griggs A."/>
            <person name="Gujja S."/>
            <person name="Hansen M."/>
            <person name="Heiman D."/>
            <person name="Howarth C."/>
            <person name="Larimer J."/>
            <person name="Lui A."/>
            <person name="MacDonald P.J.P."/>
            <person name="McCowen C."/>
            <person name="Montmayeur A."/>
            <person name="Murphy C."/>
            <person name="Neiman D."/>
            <person name="Pearson M."/>
            <person name="Priest M."/>
            <person name="Roberts A."/>
            <person name="Saif S."/>
            <person name="Shea T."/>
            <person name="Sisk P."/>
            <person name="Stolte C."/>
            <person name="Sykes S."/>
            <person name="Wortman J."/>
            <person name="Nusbaum C."/>
            <person name="Birren B."/>
        </authorList>
    </citation>
    <scope>NUCLEOTIDE SEQUENCE [LARGE SCALE GENOMIC DNA]</scope>
    <source>
        <strain evidence="3 4">ATCC 38327</strain>
    </source>
</reference>
<feature type="compositionally biased region" description="Low complexity" evidence="1">
    <location>
        <begin position="264"/>
        <end position="283"/>
    </location>
</feature>
<feature type="transmembrane region" description="Helical" evidence="2">
    <location>
        <begin position="155"/>
        <end position="173"/>
    </location>
</feature>
<dbReference type="VEuPathDB" id="FungiDB:AMAG_03783"/>
<dbReference type="OrthoDB" id="5581348at2759"/>